<gene>
    <name evidence="8" type="ORF">Pan189_02760</name>
</gene>
<evidence type="ECO:0000259" key="7">
    <source>
        <dbReference type="Pfam" id="PF00884"/>
    </source>
</evidence>
<comment type="similarity">
    <text evidence="2">Belongs to the sulfatase family.</text>
</comment>
<keyword evidence="3" id="KW-0479">Metal-binding</keyword>
<proteinExistence type="inferred from homology"/>
<dbReference type="PANTHER" id="PTHR42693">
    <property type="entry name" value="ARYLSULFATASE FAMILY MEMBER"/>
    <property type="match status" value="1"/>
</dbReference>
<evidence type="ECO:0000256" key="3">
    <source>
        <dbReference type="ARBA" id="ARBA00022723"/>
    </source>
</evidence>
<evidence type="ECO:0000256" key="2">
    <source>
        <dbReference type="ARBA" id="ARBA00008779"/>
    </source>
</evidence>
<evidence type="ECO:0000256" key="6">
    <source>
        <dbReference type="ARBA" id="ARBA00022837"/>
    </source>
</evidence>
<evidence type="ECO:0000256" key="1">
    <source>
        <dbReference type="ARBA" id="ARBA00001913"/>
    </source>
</evidence>
<dbReference type="EC" id="3.1.6.1" evidence="8"/>
<evidence type="ECO:0000256" key="4">
    <source>
        <dbReference type="ARBA" id="ARBA00022729"/>
    </source>
</evidence>
<comment type="cofactor">
    <cofactor evidence="1">
        <name>Ca(2+)</name>
        <dbReference type="ChEBI" id="CHEBI:29108"/>
    </cofactor>
</comment>
<dbReference type="InterPro" id="IPR017850">
    <property type="entry name" value="Alkaline_phosphatase_core_sf"/>
</dbReference>
<dbReference type="CDD" id="cd16027">
    <property type="entry name" value="SGSH"/>
    <property type="match status" value="1"/>
</dbReference>
<keyword evidence="4" id="KW-0732">Signal</keyword>
<dbReference type="Gene3D" id="3.40.720.10">
    <property type="entry name" value="Alkaline Phosphatase, subunit A"/>
    <property type="match status" value="1"/>
</dbReference>
<dbReference type="GO" id="GO:0004065">
    <property type="term" value="F:arylsulfatase activity"/>
    <property type="evidence" value="ECO:0007669"/>
    <property type="project" value="UniProtKB-EC"/>
</dbReference>
<organism evidence="8 9">
    <name type="scientific">Stratiformator vulcanicus</name>
    <dbReference type="NCBI Taxonomy" id="2527980"/>
    <lineage>
        <taxon>Bacteria</taxon>
        <taxon>Pseudomonadati</taxon>
        <taxon>Planctomycetota</taxon>
        <taxon>Planctomycetia</taxon>
        <taxon>Planctomycetales</taxon>
        <taxon>Planctomycetaceae</taxon>
        <taxon>Stratiformator</taxon>
    </lineage>
</organism>
<protein>
    <submittedName>
        <fullName evidence="8">Arylsulfatase</fullName>
        <ecNumber evidence="8">3.1.6.1</ecNumber>
    </submittedName>
</protein>
<dbReference type="Pfam" id="PF00884">
    <property type="entry name" value="Sulfatase"/>
    <property type="match status" value="1"/>
</dbReference>
<dbReference type="Gene3D" id="3.30.1120.10">
    <property type="match status" value="1"/>
</dbReference>
<dbReference type="Proteomes" id="UP000317318">
    <property type="component" value="Chromosome"/>
</dbReference>
<evidence type="ECO:0000313" key="8">
    <source>
        <dbReference type="EMBL" id="QDT35923.1"/>
    </source>
</evidence>
<evidence type="ECO:0000256" key="5">
    <source>
        <dbReference type="ARBA" id="ARBA00022801"/>
    </source>
</evidence>
<name>A0A517QWG7_9PLAN</name>
<keyword evidence="6" id="KW-0106">Calcium</keyword>
<dbReference type="RefSeq" id="WP_310820923.1">
    <property type="nucleotide sequence ID" value="NZ_CP036268.1"/>
</dbReference>
<keyword evidence="5 8" id="KW-0378">Hydrolase</keyword>
<dbReference type="GO" id="GO:0046872">
    <property type="term" value="F:metal ion binding"/>
    <property type="evidence" value="ECO:0007669"/>
    <property type="project" value="UniProtKB-KW"/>
</dbReference>
<keyword evidence="9" id="KW-1185">Reference proteome</keyword>
<reference evidence="8 9" key="1">
    <citation type="submission" date="2019-02" db="EMBL/GenBank/DDBJ databases">
        <title>Deep-cultivation of Planctomycetes and their phenomic and genomic characterization uncovers novel biology.</title>
        <authorList>
            <person name="Wiegand S."/>
            <person name="Jogler M."/>
            <person name="Boedeker C."/>
            <person name="Pinto D."/>
            <person name="Vollmers J."/>
            <person name="Rivas-Marin E."/>
            <person name="Kohn T."/>
            <person name="Peeters S.H."/>
            <person name="Heuer A."/>
            <person name="Rast P."/>
            <person name="Oberbeckmann S."/>
            <person name="Bunk B."/>
            <person name="Jeske O."/>
            <person name="Meyerdierks A."/>
            <person name="Storesund J.E."/>
            <person name="Kallscheuer N."/>
            <person name="Luecker S."/>
            <person name="Lage O.M."/>
            <person name="Pohl T."/>
            <person name="Merkel B.J."/>
            <person name="Hornburger P."/>
            <person name="Mueller R.-W."/>
            <person name="Bruemmer F."/>
            <person name="Labrenz M."/>
            <person name="Spormann A.M."/>
            <person name="Op den Camp H."/>
            <person name="Overmann J."/>
            <person name="Amann R."/>
            <person name="Jetten M.S.M."/>
            <person name="Mascher T."/>
            <person name="Medema M.H."/>
            <person name="Devos D.P."/>
            <person name="Kaster A.-K."/>
            <person name="Ovreas L."/>
            <person name="Rohde M."/>
            <person name="Galperin M.Y."/>
            <person name="Jogler C."/>
        </authorList>
    </citation>
    <scope>NUCLEOTIDE SEQUENCE [LARGE SCALE GENOMIC DNA]</scope>
    <source>
        <strain evidence="8 9">Pan189</strain>
    </source>
</reference>
<dbReference type="PANTHER" id="PTHR42693:SF42">
    <property type="entry name" value="ARYLSULFATASE G"/>
    <property type="match status" value="1"/>
</dbReference>
<evidence type="ECO:0000313" key="9">
    <source>
        <dbReference type="Proteomes" id="UP000317318"/>
    </source>
</evidence>
<dbReference type="InterPro" id="IPR050738">
    <property type="entry name" value="Sulfatase"/>
</dbReference>
<dbReference type="SUPFAM" id="SSF53649">
    <property type="entry name" value="Alkaline phosphatase-like"/>
    <property type="match status" value="1"/>
</dbReference>
<dbReference type="EMBL" id="CP036268">
    <property type="protein sequence ID" value="QDT35923.1"/>
    <property type="molecule type" value="Genomic_DNA"/>
</dbReference>
<dbReference type="KEGG" id="svp:Pan189_02760"/>
<feature type="domain" description="Sulfatase N-terminal" evidence="7">
    <location>
        <begin position="45"/>
        <end position="340"/>
    </location>
</feature>
<accession>A0A517QWG7</accession>
<dbReference type="InterPro" id="IPR000917">
    <property type="entry name" value="Sulfatase_N"/>
</dbReference>
<dbReference type="AlphaFoldDB" id="A0A517QWG7"/>
<sequence length="468" mass="52073">MKFLKALPIAMFRNTPACLTVILTLGVTFAVGSGEARAESRAEKPNILLILSDDQAWTDYGFMGHTVIQTPRLDRLASESAVFPNGYVPTSLCRPSLATLITGQYPHQHGVTGNDPPKGTSRGEMVDFVRHCPRLPELLSDAGYVCHQSGKWWEGHHSEGGFTHGMTQGDPERGGRHGDQGLKIGREGIEPIENFLDETAGEPFFLWYAPFLPHTPHNPPGRLLRKYRTPGRELGVAKYYAMCEWFDESCGQVLDALDERGLTDNTIVLYVCDNGWIQPTPDKKTANWRHHFAPKSKRSPYDAGLRTPIMVKWPGHVAPARYDSLISSLDLPVTALNAAGLGVPEEMSGENLLEIIDDKGKTDRDAVFGAVYTHDLRSLRDPTQGLLTRWCRMGDWKLIIPATEDSVSTGDKQTASGTTLTGETELYNLAEDPDETTNLIGDHPEKAAALRERIEDWYAPRWPKDWQE</sequence>